<dbReference type="EMBL" id="CP146275">
    <property type="protein sequence ID" value="WWT34428.1"/>
    <property type="molecule type" value="Genomic_DNA"/>
</dbReference>
<evidence type="ECO:0000313" key="3">
    <source>
        <dbReference type="EMBL" id="WWT34428.1"/>
    </source>
</evidence>
<feature type="domain" description="Response regulatory" evidence="2">
    <location>
        <begin position="77"/>
        <end position="188"/>
    </location>
</feature>
<proteinExistence type="predicted"/>
<dbReference type="InterPro" id="IPR001789">
    <property type="entry name" value="Sig_transdc_resp-reg_receiver"/>
</dbReference>
<accession>A0ABZ2I3K1</accession>
<sequence length="197" mass="21046">MIHVNVSLDKFGLRCGTAWIFSLLTGGAANAFHLGAGPIALICPMCATKFAVVAFALGATDEAEESMDADPILSGKAIMIVEDEYLIALNIEMAMVELGASVIGPFSQIDDALVALKGSGLPDAAILDINIRGRHVFPVADRLQERQIPFVFATGYDNWTIPDHLSHVPRFEKPVDPVRLVRALVGQFAESDKSGAA</sequence>
<name>A0ABZ2I3K1_9HYPH</name>
<dbReference type="Gene3D" id="3.40.50.2300">
    <property type="match status" value="1"/>
</dbReference>
<evidence type="ECO:0000256" key="1">
    <source>
        <dbReference type="PROSITE-ProRule" id="PRU00169"/>
    </source>
</evidence>
<evidence type="ECO:0000313" key="4">
    <source>
        <dbReference type="Proteomes" id="UP001369958"/>
    </source>
</evidence>
<dbReference type="PROSITE" id="PS50110">
    <property type="entry name" value="RESPONSE_REGULATORY"/>
    <property type="match status" value="1"/>
</dbReference>
<organism evidence="3 4">
    <name type="scientific">Pelagibacterium nitratireducens</name>
    <dbReference type="NCBI Taxonomy" id="1046114"/>
    <lineage>
        <taxon>Bacteria</taxon>
        <taxon>Pseudomonadati</taxon>
        <taxon>Pseudomonadota</taxon>
        <taxon>Alphaproteobacteria</taxon>
        <taxon>Hyphomicrobiales</taxon>
        <taxon>Devosiaceae</taxon>
        <taxon>Pelagibacterium</taxon>
    </lineage>
</organism>
<keyword evidence="4" id="KW-1185">Reference proteome</keyword>
<reference evidence="3 4" key="1">
    <citation type="submission" date="2024-02" db="EMBL/GenBank/DDBJ databases">
        <title>Complete genome sequence of Pelagibacterium nitratireducens ZH15.</title>
        <authorList>
            <person name="Zhao L.H."/>
        </authorList>
    </citation>
    <scope>NUCLEOTIDE SEQUENCE [LARGE SCALE GENOMIC DNA]</scope>
    <source>
        <strain evidence="3 4">ZH15</strain>
    </source>
</reference>
<feature type="modified residue" description="4-aspartylphosphate" evidence="1">
    <location>
        <position position="128"/>
    </location>
</feature>
<gene>
    <name evidence="3" type="ORF">V6617_08175</name>
</gene>
<dbReference type="SUPFAM" id="SSF52172">
    <property type="entry name" value="CheY-like"/>
    <property type="match status" value="1"/>
</dbReference>
<keyword evidence="1" id="KW-0597">Phosphoprotein</keyword>
<dbReference type="InterPro" id="IPR011006">
    <property type="entry name" value="CheY-like_superfamily"/>
</dbReference>
<dbReference type="SMART" id="SM00448">
    <property type="entry name" value="REC"/>
    <property type="match status" value="1"/>
</dbReference>
<evidence type="ECO:0000259" key="2">
    <source>
        <dbReference type="PROSITE" id="PS50110"/>
    </source>
</evidence>
<protein>
    <recommendedName>
        <fullName evidence="2">Response regulatory domain-containing protein</fullName>
    </recommendedName>
</protein>
<dbReference type="Proteomes" id="UP001369958">
    <property type="component" value="Chromosome"/>
</dbReference>
<dbReference type="RefSeq" id="WP_338610338.1">
    <property type="nucleotide sequence ID" value="NZ_CP146275.1"/>
</dbReference>